<feature type="region of interest" description="Disordered" evidence="1">
    <location>
        <begin position="35"/>
        <end position="65"/>
    </location>
</feature>
<dbReference type="EMBL" id="MLFT02000011">
    <property type="protein sequence ID" value="PHT33740.1"/>
    <property type="molecule type" value="Genomic_DNA"/>
</dbReference>
<dbReference type="AlphaFoldDB" id="A0A2G2VL99"/>
<comment type="caution">
    <text evidence="2">The sequence shown here is derived from an EMBL/GenBank/DDBJ whole genome shotgun (WGS) entry which is preliminary data.</text>
</comment>
<name>A0A2G2VL99_CAPBA</name>
<keyword evidence="3" id="KW-1185">Reference proteome</keyword>
<sequence>MKIRIHQIGVEDASKSYEFKKIELEELVLAKIAKNDQKSDQESRVTDEIEENSSMSVDENTNSSNGVEEKINLFLEEESDQELMMGTWVKISEDEEVKYSHKLEVPIVDNYGFWLGEFSILDDLSIYICDTASN</sequence>
<organism evidence="2 3">
    <name type="scientific">Capsicum baccatum</name>
    <name type="common">Peruvian pepper</name>
    <dbReference type="NCBI Taxonomy" id="33114"/>
    <lineage>
        <taxon>Eukaryota</taxon>
        <taxon>Viridiplantae</taxon>
        <taxon>Streptophyta</taxon>
        <taxon>Embryophyta</taxon>
        <taxon>Tracheophyta</taxon>
        <taxon>Spermatophyta</taxon>
        <taxon>Magnoliopsida</taxon>
        <taxon>eudicotyledons</taxon>
        <taxon>Gunneridae</taxon>
        <taxon>Pentapetalae</taxon>
        <taxon>asterids</taxon>
        <taxon>lamiids</taxon>
        <taxon>Solanales</taxon>
        <taxon>Solanaceae</taxon>
        <taxon>Solanoideae</taxon>
        <taxon>Capsiceae</taxon>
        <taxon>Capsicum</taxon>
    </lineage>
</organism>
<feature type="compositionally biased region" description="Basic and acidic residues" evidence="1">
    <location>
        <begin position="35"/>
        <end position="47"/>
    </location>
</feature>
<feature type="compositionally biased region" description="Polar residues" evidence="1">
    <location>
        <begin position="52"/>
        <end position="65"/>
    </location>
</feature>
<reference evidence="3" key="2">
    <citation type="journal article" date="2017" name="J. Anim. Genet.">
        <title>Multiple reference genome sequences of hot pepper reveal the massive evolution of plant disease resistance genes by retroduplication.</title>
        <authorList>
            <person name="Kim S."/>
            <person name="Park J."/>
            <person name="Yeom S.-I."/>
            <person name="Kim Y.-M."/>
            <person name="Seo E."/>
            <person name="Kim K.-T."/>
            <person name="Kim M.-S."/>
            <person name="Lee J.M."/>
            <person name="Cheong K."/>
            <person name="Shin H.-S."/>
            <person name="Kim S.-B."/>
            <person name="Han K."/>
            <person name="Lee J."/>
            <person name="Park M."/>
            <person name="Lee H.-A."/>
            <person name="Lee H.-Y."/>
            <person name="Lee Y."/>
            <person name="Oh S."/>
            <person name="Lee J.H."/>
            <person name="Choi E."/>
            <person name="Choi E."/>
            <person name="Lee S.E."/>
            <person name="Jeon J."/>
            <person name="Kim H."/>
            <person name="Choi G."/>
            <person name="Song H."/>
            <person name="Lee J."/>
            <person name="Lee S.-C."/>
            <person name="Kwon J.-K."/>
            <person name="Lee H.-Y."/>
            <person name="Koo N."/>
            <person name="Hong Y."/>
            <person name="Kim R.W."/>
            <person name="Kang W.-H."/>
            <person name="Huh J.H."/>
            <person name="Kang B.-C."/>
            <person name="Yang T.-J."/>
            <person name="Lee Y.-H."/>
            <person name="Bennetzen J.L."/>
            <person name="Choi D."/>
        </authorList>
    </citation>
    <scope>NUCLEOTIDE SEQUENCE [LARGE SCALE GENOMIC DNA]</scope>
    <source>
        <strain evidence="3">cv. PBC81</strain>
    </source>
</reference>
<gene>
    <name evidence="2" type="ORF">CQW23_25540</name>
</gene>
<accession>A0A2G2VL99</accession>
<evidence type="ECO:0000313" key="2">
    <source>
        <dbReference type="EMBL" id="PHT33740.1"/>
    </source>
</evidence>
<dbReference type="Proteomes" id="UP000224567">
    <property type="component" value="Unassembled WGS sequence"/>
</dbReference>
<evidence type="ECO:0000256" key="1">
    <source>
        <dbReference type="SAM" id="MobiDB-lite"/>
    </source>
</evidence>
<dbReference type="OrthoDB" id="1293062at2759"/>
<proteinExistence type="predicted"/>
<protein>
    <submittedName>
        <fullName evidence="2">Uncharacterized protein</fullName>
    </submittedName>
</protein>
<reference evidence="2 3" key="1">
    <citation type="journal article" date="2017" name="Genome Biol.">
        <title>New reference genome sequences of hot pepper reveal the massive evolution of plant disease-resistance genes by retroduplication.</title>
        <authorList>
            <person name="Kim S."/>
            <person name="Park J."/>
            <person name="Yeom S.I."/>
            <person name="Kim Y.M."/>
            <person name="Seo E."/>
            <person name="Kim K.T."/>
            <person name="Kim M.S."/>
            <person name="Lee J.M."/>
            <person name="Cheong K."/>
            <person name="Shin H.S."/>
            <person name="Kim S.B."/>
            <person name="Han K."/>
            <person name="Lee J."/>
            <person name="Park M."/>
            <person name="Lee H.A."/>
            <person name="Lee H.Y."/>
            <person name="Lee Y."/>
            <person name="Oh S."/>
            <person name="Lee J.H."/>
            <person name="Choi E."/>
            <person name="Choi E."/>
            <person name="Lee S.E."/>
            <person name="Jeon J."/>
            <person name="Kim H."/>
            <person name="Choi G."/>
            <person name="Song H."/>
            <person name="Lee J."/>
            <person name="Lee S.C."/>
            <person name="Kwon J.K."/>
            <person name="Lee H.Y."/>
            <person name="Koo N."/>
            <person name="Hong Y."/>
            <person name="Kim R.W."/>
            <person name="Kang W.H."/>
            <person name="Huh J.H."/>
            <person name="Kang B.C."/>
            <person name="Yang T.J."/>
            <person name="Lee Y.H."/>
            <person name="Bennetzen J.L."/>
            <person name="Choi D."/>
        </authorList>
    </citation>
    <scope>NUCLEOTIDE SEQUENCE [LARGE SCALE GENOMIC DNA]</scope>
    <source>
        <strain evidence="3">cv. PBC81</strain>
    </source>
</reference>
<evidence type="ECO:0000313" key="3">
    <source>
        <dbReference type="Proteomes" id="UP000224567"/>
    </source>
</evidence>